<dbReference type="AlphaFoldDB" id="A0A3P7J3D7"/>
<name>A0A3P7J3D7_STRVU</name>
<dbReference type="GO" id="GO:0005764">
    <property type="term" value="C:lysosome"/>
    <property type="evidence" value="ECO:0007669"/>
    <property type="project" value="TreeGrafter"/>
</dbReference>
<gene>
    <name evidence="3" type="ORF">SVUK_LOCUS12544</name>
</gene>
<organism evidence="3 4">
    <name type="scientific">Strongylus vulgaris</name>
    <name type="common">Blood worm</name>
    <dbReference type="NCBI Taxonomy" id="40348"/>
    <lineage>
        <taxon>Eukaryota</taxon>
        <taxon>Metazoa</taxon>
        <taxon>Ecdysozoa</taxon>
        <taxon>Nematoda</taxon>
        <taxon>Chromadorea</taxon>
        <taxon>Rhabditida</taxon>
        <taxon>Rhabditina</taxon>
        <taxon>Rhabditomorpha</taxon>
        <taxon>Strongyloidea</taxon>
        <taxon>Strongylidae</taxon>
        <taxon>Strongylus</taxon>
    </lineage>
</organism>
<sequence>MKKISLITRYLSHQIEHMICEVFCPNSVCCVKKPLIGKRNPCRGKRYFKSSGSSTYVNESGRWSTEYLIGSAKGFYGNDTVRFGGVGTKQLVVNGTKFGQANIISDVFAYYLIGSAKGFYGNDTVRFGGVGAKQLVVKGTKFGQANIISDEFAYVSYSVIYQHVLYDVIIRHLLKIMGWETLFGISHHN</sequence>
<evidence type="ECO:0000259" key="2">
    <source>
        <dbReference type="Pfam" id="PF00026"/>
    </source>
</evidence>
<dbReference type="Pfam" id="PF00026">
    <property type="entry name" value="Asp"/>
    <property type="match status" value="1"/>
</dbReference>
<dbReference type="Gene3D" id="2.40.70.10">
    <property type="entry name" value="Acid Proteases"/>
    <property type="match status" value="1"/>
</dbReference>
<feature type="domain" description="Peptidase A1" evidence="2">
    <location>
        <begin position="39"/>
        <end position="94"/>
    </location>
</feature>
<dbReference type="OrthoDB" id="5866118at2759"/>
<proteinExistence type="inferred from homology"/>
<evidence type="ECO:0000313" key="4">
    <source>
        <dbReference type="Proteomes" id="UP000270094"/>
    </source>
</evidence>
<dbReference type="GO" id="GO:0006508">
    <property type="term" value="P:proteolysis"/>
    <property type="evidence" value="ECO:0007669"/>
    <property type="project" value="InterPro"/>
</dbReference>
<dbReference type="Proteomes" id="UP000270094">
    <property type="component" value="Unassembled WGS sequence"/>
</dbReference>
<dbReference type="GO" id="GO:0004190">
    <property type="term" value="F:aspartic-type endopeptidase activity"/>
    <property type="evidence" value="ECO:0007669"/>
    <property type="project" value="InterPro"/>
</dbReference>
<dbReference type="InterPro" id="IPR021109">
    <property type="entry name" value="Peptidase_aspartic_dom_sf"/>
</dbReference>
<accession>A0A3P7J3D7</accession>
<dbReference type="InterPro" id="IPR001461">
    <property type="entry name" value="Aspartic_peptidase_A1"/>
</dbReference>
<evidence type="ECO:0000256" key="1">
    <source>
        <dbReference type="ARBA" id="ARBA00007447"/>
    </source>
</evidence>
<dbReference type="PANTHER" id="PTHR47966:SF45">
    <property type="entry name" value="PEPTIDASE A1 DOMAIN-CONTAINING PROTEIN"/>
    <property type="match status" value="1"/>
</dbReference>
<dbReference type="SUPFAM" id="SSF50630">
    <property type="entry name" value="Acid proteases"/>
    <property type="match status" value="1"/>
</dbReference>
<protein>
    <recommendedName>
        <fullName evidence="2">Peptidase A1 domain-containing protein</fullName>
    </recommendedName>
</protein>
<reference evidence="3 4" key="1">
    <citation type="submission" date="2018-11" db="EMBL/GenBank/DDBJ databases">
        <authorList>
            <consortium name="Pathogen Informatics"/>
        </authorList>
    </citation>
    <scope>NUCLEOTIDE SEQUENCE [LARGE SCALE GENOMIC DNA]</scope>
</reference>
<evidence type="ECO:0000313" key="3">
    <source>
        <dbReference type="EMBL" id="VDM77546.1"/>
    </source>
</evidence>
<keyword evidence="4" id="KW-1185">Reference proteome</keyword>
<comment type="similarity">
    <text evidence="1">Belongs to the peptidase A1 family.</text>
</comment>
<dbReference type="InterPro" id="IPR033121">
    <property type="entry name" value="PEPTIDASE_A1"/>
</dbReference>
<dbReference type="EMBL" id="UYYB01099499">
    <property type="protein sequence ID" value="VDM77546.1"/>
    <property type="molecule type" value="Genomic_DNA"/>
</dbReference>
<dbReference type="PANTHER" id="PTHR47966">
    <property type="entry name" value="BETA-SITE APP-CLEAVING ENZYME, ISOFORM A-RELATED"/>
    <property type="match status" value="1"/>
</dbReference>